<keyword evidence="2" id="KW-1185">Reference proteome</keyword>
<dbReference type="InterPro" id="IPR054446">
    <property type="entry name" value="CIMIP3-like"/>
</dbReference>
<dbReference type="Pfam" id="PF22581">
    <property type="entry name" value="CIMIP3"/>
    <property type="match status" value="1"/>
</dbReference>
<gene>
    <name evidence="1" type="ORF">ACJMK2_029791</name>
</gene>
<evidence type="ECO:0000313" key="1">
    <source>
        <dbReference type="EMBL" id="KAL3883535.1"/>
    </source>
</evidence>
<protein>
    <submittedName>
        <fullName evidence="1">Uncharacterized protein</fullName>
    </submittedName>
</protein>
<sequence>MTEFAQKPVPPVQWEHKPTFLHTMPFNANPQTITWERLEQNRLAKLRLGPERYSRHFQRFIKPSKSASLDLLRSHDRTTVPFVIVDGEAKKANSVAPFATAGKPTCGYFFSRATDNKKKKFGIPPTNLVKWRSFVR</sequence>
<reference evidence="1 2" key="1">
    <citation type="submission" date="2024-11" db="EMBL/GenBank/DDBJ databases">
        <title>Chromosome-level genome assembly of the freshwater bivalve Anodonta woodiana.</title>
        <authorList>
            <person name="Chen X."/>
        </authorList>
    </citation>
    <scope>NUCLEOTIDE SEQUENCE [LARGE SCALE GENOMIC DNA]</scope>
    <source>
        <strain evidence="1">MN2024</strain>
        <tissue evidence="1">Gills</tissue>
    </source>
</reference>
<accession>A0ABD3XBS2</accession>
<dbReference type="AlphaFoldDB" id="A0ABD3XBS2"/>
<organism evidence="1 2">
    <name type="scientific">Sinanodonta woodiana</name>
    <name type="common">Chinese pond mussel</name>
    <name type="synonym">Anodonta woodiana</name>
    <dbReference type="NCBI Taxonomy" id="1069815"/>
    <lineage>
        <taxon>Eukaryota</taxon>
        <taxon>Metazoa</taxon>
        <taxon>Spiralia</taxon>
        <taxon>Lophotrochozoa</taxon>
        <taxon>Mollusca</taxon>
        <taxon>Bivalvia</taxon>
        <taxon>Autobranchia</taxon>
        <taxon>Heteroconchia</taxon>
        <taxon>Palaeoheterodonta</taxon>
        <taxon>Unionida</taxon>
        <taxon>Unionoidea</taxon>
        <taxon>Unionidae</taxon>
        <taxon>Unioninae</taxon>
        <taxon>Sinanodonta</taxon>
    </lineage>
</organism>
<dbReference type="Proteomes" id="UP001634394">
    <property type="component" value="Unassembled WGS sequence"/>
</dbReference>
<dbReference type="PANTHER" id="PTHR35444:SF1">
    <property type="entry name" value="RIKEN CDNA 1700001C19 GENE"/>
    <property type="match status" value="1"/>
</dbReference>
<dbReference type="EMBL" id="JBJQND010000003">
    <property type="protein sequence ID" value="KAL3883535.1"/>
    <property type="molecule type" value="Genomic_DNA"/>
</dbReference>
<comment type="caution">
    <text evidence="1">The sequence shown here is derived from an EMBL/GenBank/DDBJ whole genome shotgun (WGS) entry which is preliminary data.</text>
</comment>
<proteinExistence type="predicted"/>
<name>A0ABD3XBS2_SINWO</name>
<dbReference type="PANTHER" id="PTHR35444">
    <property type="entry name" value="RIKEN CDNA 1700001C19 GENE"/>
    <property type="match status" value="1"/>
</dbReference>
<evidence type="ECO:0000313" key="2">
    <source>
        <dbReference type="Proteomes" id="UP001634394"/>
    </source>
</evidence>